<comment type="catalytic activity">
    <reaction evidence="1 8">
        <text>3-dehydroquinate = 3-dehydroshikimate + H2O</text>
        <dbReference type="Rhea" id="RHEA:21096"/>
        <dbReference type="ChEBI" id="CHEBI:15377"/>
        <dbReference type="ChEBI" id="CHEBI:16630"/>
        <dbReference type="ChEBI" id="CHEBI:32364"/>
        <dbReference type="EC" id="4.2.1.10"/>
    </reaction>
</comment>
<feature type="binding site" evidence="8">
    <location>
        <position position="86"/>
    </location>
    <ligand>
        <name>substrate</name>
    </ligand>
</feature>
<dbReference type="GO" id="GO:0016874">
    <property type="term" value="F:ligase activity"/>
    <property type="evidence" value="ECO:0007669"/>
    <property type="project" value="UniProtKB-KW"/>
</dbReference>
<dbReference type="GO" id="GO:0003855">
    <property type="term" value="F:3-dehydroquinate dehydratase activity"/>
    <property type="evidence" value="ECO:0007669"/>
    <property type="project" value="UniProtKB-EC"/>
</dbReference>
<dbReference type="NCBIfam" id="NF003806">
    <property type="entry name" value="PRK05395.1-3"/>
    <property type="match status" value="1"/>
</dbReference>
<evidence type="ECO:0000313" key="10">
    <source>
        <dbReference type="Proteomes" id="UP001237595"/>
    </source>
</evidence>
<feature type="active site" description="Proton acceptor" evidence="8">
    <location>
        <position position="22"/>
    </location>
</feature>
<evidence type="ECO:0000256" key="8">
    <source>
        <dbReference type="HAMAP-Rule" id="MF_00169"/>
    </source>
</evidence>
<feature type="active site" description="Proton donor" evidence="8">
    <location>
        <position position="99"/>
    </location>
</feature>
<evidence type="ECO:0000256" key="6">
    <source>
        <dbReference type="ARBA" id="ARBA00023141"/>
    </source>
</evidence>
<keyword evidence="6 8" id="KW-0057">Aromatic amino acid biosynthesis</keyword>
<evidence type="ECO:0000256" key="4">
    <source>
        <dbReference type="ARBA" id="ARBA00011193"/>
    </source>
</evidence>
<proteinExistence type="inferred from homology"/>
<keyword evidence="8" id="KW-0028">Amino-acid biosynthesis</keyword>
<dbReference type="InterPro" id="IPR018509">
    <property type="entry name" value="DHquinase_II_CS"/>
</dbReference>
<keyword evidence="9" id="KW-0436">Ligase</keyword>
<protein>
    <recommendedName>
        <fullName evidence="5 8">3-dehydroquinate dehydratase</fullName>
        <shortName evidence="8">3-dehydroquinase</shortName>
        <ecNumber evidence="5 8">4.2.1.10</ecNumber>
    </recommendedName>
    <alternativeName>
        <fullName evidence="8">Type II DHQase</fullName>
    </alternativeName>
</protein>
<evidence type="ECO:0000256" key="1">
    <source>
        <dbReference type="ARBA" id="ARBA00001864"/>
    </source>
</evidence>
<sequence>MKVLVLNGPNLGRLGKREPSVYGSTTYADLVSLCEQAGRDLGVEVEVRQTDHEGEMVGWLHEAADASWPVVLNAGAWTHYSVAVRDAASQLTADLIELHISNVHKREPFRHTSYLSDIATAVMAGLGVAGYPLAIRWLAEKPGE</sequence>
<keyword evidence="7 8" id="KW-0456">Lyase</keyword>
<dbReference type="EC" id="4.2.1.10" evidence="5 8"/>
<dbReference type="NCBIfam" id="TIGR01088">
    <property type="entry name" value="aroQ"/>
    <property type="match status" value="1"/>
</dbReference>
<evidence type="ECO:0000256" key="7">
    <source>
        <dbReference type="ARBA" id="ARBA00023239"/>
    </source>
</evidence>
<comment type="function">
    <text evidence="8">Catalyzes a trans-dehydration via an enolate intermediate.</text>
</comment>
<comment type="caution">
    <text evidence="9">The sequence shown here is derived from an EMBL/GenBank/DDBJ whole genome shotgun (WGS) entry which is preliminary data.</text>
</comment>
<dbReference type="PIRSF" id="PIRSF001399">
    <property type="entry name" value="DHquinase_II"/>
    <property type="match status" value="1"/>
</dbReference>
<comment type="pathway">
    <text evidence="2 8">Metabolic intermediate biosynthesis; chorismate biosynthesis; chorismate from D-erythrose 4-phosphate and phosphoenolpyruvate: step 3/7.</text>
</comment>
<gene>
    <name evidence="8 9" type="primary">aroQ</name>
    <name evidence="9" type="ORF">QFW96_02390</name>
</gene>
<organism evidence="9 10">
    <name type="scientific">Saccharopolyspora ipomoeae</name>
    <dbReference type="NCBI Taxonomy" id="3042027"/>
    <lineage>
        <taxon>Bacteria</taxon>
        <taxon>Bacillati</taxon>
        <taxon>Actinomycetota</taxon>
        <taxon>Actinomycetes</taxon>
        <taxon>Pseudonocardiales</taxon>
        <taxon>Pseudonocardiaceae</taxon>
        <taxon>Saccharopolyspora</taxon>
    </lineage>
</organism>
<dbReference type="InterPro" id="IPR036441">
    <property type="entry name" value="DHquinase_II_sf"/>
</dbReference>
<feature type="binding site" evidence="8">
    <location>
        <position position="110"/>
    </location>
    <ligand>
        <name>substrate</name>
    </ligand>
</feature>
<dbReference type="CDD" id="cd00466">
    <property type="entry name" value="DHQase_II"/>
    <property type="match status" value="1"/>
</dbReference>
<feature type="binding site" evidence="8">
    <location>
        <position position="79"/>
    </location>
    <ligand>
        <name>substrate</name>
    </ligand>
</feature>
<feature type="binding site" evidence="8">
    <location>
        <begin position="100"/>
        <end position="101"/>
    </location>
    <ligand>
        <name>substrate</name>
    </ligand>
</feature>
<comment type="similarity">
    <text evidence="3 8">Belongs to the type-II 3-dehydroquinase family.</text>
</comment>
<name>A0ABT6PHG4_9PSEU</name>
<comment type="subunit">
    <text evidence="4 8">Homododecamer.</text>
</comment>
<reference evidence="9 10" key="1">
    <citation type="submission" date="2023-04" db="EMBL/GenBank/DDBJ databases">
        <title>Draft genome sequence of Saccharopolyspora sp. TS4A08 isolated from sweet potato rhizospheric soil.</title>
        <authorList>
            <person name="Suksaard P."/>
            <person name="Duangmal K."/>
        </authorList>
    </citation>
    <scope>NUCLEOTIDE SEQUENCE [LARGE SCALE GENOMIC DNA]</scope>
    <source>
        <strain evidence="9 10">TS4A08</strain>
    </source>
</reference>
<feature type="site" description="Transition state stabilizer" evidence="8">
    <location>
        <position position="17"/>
    </location>
</feature>
<dbReference type="InterPro" id="IPR001874">
    <property type="entry name" value="DHquinase_II"/>
</dbReference>
<dbReference type="NCBIfam" id="NF003805">
    <property type="entry name" value="PRK05395.1-2"/>
    <property type="match status" value="1"/>
</dbReference>
<evidence type="ECO:0000256" key="3">
    <source>
        <dbReference type="ARBA" id="ARBA00011037"/>
    </source>
</evidence>
<evidence type="ECO:0000313" key="9">
    <source>
        <dbReference type="EMBL" id="MDI2027437.1"/>
    </source>
</evidence>
<feature type="binding site" evidence="8">
    <location>
        <position position="73"/>
    </location>
    <ligand>
        <name>substrate</name>
    </ligand>
</feature>
<dbReference type="RefSeq" id="WP_281453797.1">
    <property type="nucleotide sequence ID" value="NZ_JASAOF010000001.1"/>
</dbReference>
<dbReference type="NCBIfam" id="NF003807">
    <property type="entry name" value="PRK05395.1-4"/>
    <property type="match status" value="1"/>
</dbReference>
<keyword evidence="10" id="KW-1185">Reference proteome</keyword>
<dbReference type="PANTHER" id="PTHR21272">
    <property type="entry name" value="CATABOLIC 3-DEHYDROQUINASE"/>
    <property type="match status" value="1"/>
</dbReference>
<dbReference type="SUPFAM" id="SSF52304">
    <property type="entry name" value="Type II 3-dehydroquinate dehydratase"/>
    <property type="match status" value="1"/>
</dbReference>
<dbReference type="PANTHER" id="PTHR21272:SF3">
    <property type="entry name" value="CATABOLIC 3-DEHYDROQUINASE"/>
    <property type="match status" value="1"/>
</dbReference>
<dbReference type="HAMAP" id="MF_00169">
    <property type="entry name" value="AroQ"/>
    <property type="match status" value="1"/>
</dbReference>
<evidence type="ECO:0000256" key="2">
    <source>
        <dbReference type="ARBA" id="ARBA00004902"/>
    </source>
</evidence>
<dbReference type="PROSITE" id="PS01029">
    <property type="entry name" value="DEHYDROQUINASE_II"/>
    <property type="match status" value="1"/>
</dbReference>
<dbReference type="Gene3D" id="3.40.50.9100">
    <property type="entry name" value="Dehydroquinase, class II"/>
    <property type="match status" value="1"/>
</dbReference>
<dbReference type="Proteomes" id="UP001237595">
    <property type="component" value="Unassembled WGS sequence"/>
</dbReference>
<accession>A0ABT6PHG4</accession>
<evidence type="ECO:0000256" key="5">
    <source>
        <dbReference type="ARBA" id="ARBA00012060"/>
    </source>
</evidence>
<dbReference type="EMBL" id="JASAOF010000001">
    <property type="protein sequence ID" value="MDI2027437.1"/>
    <property type="molecule type" value="Genomic_DNA"/>
</dbReference>
<dbReference type="Pfam" id="PF01220">
    <property type="entry name" value="DHquinase_II"/>
    <property type="match status" value="1"/>
</dbReference>